<protein>
    <submittedName>
        <fullName evidence="1">Uncharacterized protein</fullName>
    </submittedName>
</protein>
<comment type="caution">
    <text evidence="1">The sequence shown here is derived from an EMBL/GenBank/DDBJ whole genome shotgun (WGS) entry which is preliminary data.</text>
</comment>
<evidence type="ECO:0000313" key="2">
    <source>
        <dbReference type="Proteomes" id="UP000887013"/>
    </source>
</evidence>
<gene>
    <name evidence="1" type="ORF">NPIL_629521</name>
</gene>
<evidence type="ECO:0000313" key="1">
    <source>
        <dbReference type="EMBL" id="GFU19778.1"/>
    </source>
</evidence>
<name>A0A8X6QHZ2_NEPPI</name>
<dbReference type="EMBL" id="BMAW01080480">
    <property type="protein sequence ID" value="GFU19778.1"/>
    <property type="molecule type" value="Genomic_DNA"/>
</dbReference>
<accession>A0A8X6QHZ2</accession>
<keyword evidence="2" id="KW-1185">Reference proteome</keyword>
<dbReference type="Proteomes" id="UP000887013">
    <property type="component" value="Unassembled WGS sequence"/>
</dbReference>
<reference evidence="1" key="1">
    <citation type="submission" date="2020-08" db="EMBL/GenBank/DDBJ databases">
        <title>Multicomponent nature underlies the extraordinary mechanical properties of spider dragline silk.</title>
        <authorList>
            <person name="Kono N."/>
            <person name="Nakamura H."/>
            <person name="Mori M."/>
            <person name="Yoshida Y."/>
            <person name="Ohtoshi R."/>
            <person name="Malay A.D."/>
            <person name="Moran D.A.P."/>
            <person name="Tomita M."/>
            <person name="Numata K."/>
            <person name="Arakawa K."/>
        </authorList>
    </citation>
    <scope>NUCLEOTIDE SEQUENCE</scope>
</reference>
<proteinExistence type="predicted"/>
<organism evidence="1 2">
    <name type="scientific">Nephila pilipes</name>
    <name type="common">Giant wood spider</name>
    <name type="synonym">Nephila maculata</name>
    <dbReference type="NCBI Taxonomy" id="299642"/>
    <lineage>
        <taxon>Eukaryota</taxon>
        <taxon>Metazoa</taxon>
        <taxon>Ecdysozoa</taxon>
        <taxon>Arthropoda</taxon>
        <taxon>Chelicerata</taxon>
        <taxon>Arachnida</taxon>
        <taxon>Araneae</taxon>
        <taxon>Araneomorphae</taxon>
        <taxon>Entelegynae</taxon>
        <taxon>Araneoidea</taxon>
        <taxon>Nephilidae</taxon>
        <taxon>Nephila</taxon>
    </lineage>
</organism>
<dbReference type="AlphaFoldDB" id="A0A8X6QHZ2"/>
<sequence length="68" mass="7915">MDLDEEKKLEHEIEQVIEDIQRILPEFTAELAAEYTNIQPANEDDLCLITTLLKDKGEEYYVIHVTPP</sequence>